<dbReference type="EMBL" id="CP001744">
    <property type="protein sequence ID" value="ADG69497.1"/>
    <property type="molecule type" value="Genomic_DNA"/>
</dbReference>
<evidence type="ECO:0000259" key="1">
    <source>
        <dbReference type="PROSITE" id="PS51186"/>
    </source>
</evidence>
<dbReference type="KEGG" id="plm:Plim_3685"/>
<dbReference type="InterPro" id="IPR000182">
    <property type="entry name" value="GNAT_dom"/>
</dbReference>
<dbReference type="CDD" id="cd04301">
    <property type="entry name" value="NAT_SF"/>
    <property type="match status" value="1"/>
</dbReference>
<proteinExistence type="predicted"/>
<dbReference type="OrthoDB" id="424368at2"/>
<evidence type="ECO:0000313" key="3">
    <source>
        <dbReference type="Proteomes" id="UP000002220"/>
    </source>
</evidence>
<dbReference type="RefSeq" id="WP_013111928.1">
    <property type="nucleotide sequence ID" value="NC_014148.1"/>
</dbReference>
<dbReference type="PROSITE" id="PS51186">
    <property type="entry name" value="GNAT"/>
    <property type="match status" value="1"/>
</dbReference>
<dbReference type="eggNOG" id="COG0456">
    <property type="taxonomic scope" value="Bacteria"/>
</dbReference>
<dbReference type="PANTHER" id="PTHR43451">
    <property type="entry name" value="ACETYLTRANSFERASE (GNAT) FAMILY PROTEIN"/>
    <property type="match status" value="1"/>
</dbReference>
<dbReference type="InterPro" id="IPR052564">
    <property type="entry name" value="N-acetyltrans/Recomb-assoc"/>
</dbReference>
<name>D5SWA4_PLAL2</name>
<keyword evidence="3" id="KW-1185">Reference proteome</keyword>
<feature type="domain" description="N-acetyltransferase" evidence="1">
    <location>
        <begin position="10"/>
        <end position="173"/>
    </location>
</feature>
<dbReference type="STRING" id="521674.Plim_3685"/>
<dbReference type="PANTHER" id="PTHR43451:SF1">
    <property type="entry name" value="ACETYLTRANSFERASE"/>
    <property type="match status" value="1"/>
</dbReference>
<organism evidence="2 3">
    <name type="scientific">Planctopirus limnophila (strain ATCC 43296 / DSM 3776 / IFAM 1008 / Mu 290)</name>
    <name type="common">Planctomyces limnophilus</name>
    <dbReference type="NCBI Taxonomy" id="521674"/>
    <lineage>
        <taxon>Bacteria</taxon>
        <taxon>Pseudomonadati</taxon>
        <taxon>Planctomycetota</taxon>
        <taxon>Planctomycetia</taxon>
        <taxon>Planctomycetales</taxon>
        <taxon>Planctomycetaceae</taxon>
        <taxon>Planctopirus</taxon>
    </lineage>
</organism>
<dbReference type="HOGENOM" id="CLU_087351_0_0_0"/>
<keyword evidence="2" id="KW-0808">Transferase</keyword>
<evidence type="ECO:0000313" key="2">
    <source>
        <dbReference type="EMBL" id="ADG69497.1"/>
    </source>
</evidence>
<dbReference type="Proteomes" id="UP000002220">
    <property type="component" value="Chromosome"/>
</dbReference>
<dbReference type="GO" id="GO:0016747">
    <property type="term" value="F:acyltransferase activity, transferring groups other than amino-acyl groups"/>
    <property type="evidence" value="ECO:0007669"/>
    <property type="project" value="InterPro"/>
</dbReference>
<gene>
    <name evidence="2" type="ordered locus">Plim_3685</name>
</gene>
<dbReference type="Pfam" id="PF13673">
    <property type="entry name" value="Acetyltransf_10"/>
    <property type="match status" value="1"/>
</dbReference>
<dbReference type="AlphaFoldDB" id="D5SWA4"/>
<dbReference type="InterPro" id="IPR016181">
    <property type="entry name" value="Acyl_CoA_acyltransferase"/>
</dbReference>
<reference evidence="2 3" key="1">
    <citation type="journal article" date="2010" name="Stand. Genomic Sci.">
        <title>Complete genome sequence of Planctomyces limnophilus type strain (Mu 290).</title>
        <authorList>
            <person name="Labutti K."/>
            <person name="Sikorski J."/>
            <person name="Schneider S."/>
            <person name="Nolan M."/>
            <person name="Lucas S."/>
            <person name="Glavina Del Rio T."/>
            <person name="Tice H."/>
            <person name="Cheng J.F."/>
            <person name="Goodwin L."/>
            <person name="Pitluck S."/>
            <person name="Liolios K."/>
            <person name="Ivanova N."/>
            <person name="Mavromatis K."/>
            <person name="Mikhailova N."/>
            <person name="Pati A."/>
            <person name="Chen A."/>
            <person name="Palaniappan K."/>
            <person name="Land M."/>
            <person name="Hauser L."/>
            <person name="Chang Y.J."/>
            <person name="Jeffries C.D."/>
            <person name="Tindall B.J."/>
            <person name="Rohde M."/>
            <person name="Goker M."/>
            <person name="Woyke T."/>
            <person name="Bristow J."/>
            <person name="Eisen J.A."/>
            <person name="Markowitz V."/>
            <person name="Hugenholtz P."/>
            <person name="Kyrpides N.C."/>
            <person name="Klenk H.P."/>
            <person name="Lapidus A."/>
        </authorList>
    </citation>
    <scope>NUCLEOTIDE SEQUENCE [LARGE SCALE GENOMIC DNA]</scope>
    <source>
        <strain evidence="3">ATCC 43296 / DSM 3776 / IFAM 1008 / 290</strain>
    </source>
</reference>
<accession>D5SWA4</accession>
<sequence length="173" mass="19382">MFAGRNCNHIEFRPCQGDEINLLRELFVAAVMELTGGEYSLEQRRAWVSSAADKVEFCARMEAQQPFVAMLQDRIAGYADLQPDGLIDHFYVAPWAKGQRVASGMLQHIEKLAHSQGMTTIHALVSLTAEPFFLRKNFVVVERRIATRAGVTLPHALLQKDLTLKSTRESLPG</sequence>
<dbReference type="Gene3D" id="3.40.630.30">
    <property type="match status" value="1"/>
</dbReference>
<protein>
    <submittedName>
        <fullName evidence="2">GCN5-related N-acetyltransferase</fullName>
    </submittedName>
</protein>
<dbReference type="SUPFAM" id="SSF55729">
    <property type="entry name" value="Acyl-CoA N-acyltransferases (Nat)"/>
    <property type="match status" value="1"/>
</dbReference>